<proteinExistence type="inferred from homology"/>
<dbReference type="InterPro" id="IPR051907">
    <property type="entry name" value="DoxX-like_oxidoreductase"/>
</dbReference>
<organism evidence="8 9">
    <name type="scientific">Seminibacterium arietis</name>
    <dbReference type="NCBI Taxonomy" id="1173502"/>
    <lineage>
        <taxon>Bacteria</taxon>
        <taxon>Pseudomonadati</taxon>
        <taxon>Pseudomonadota</taxon>
        <taxon>Gammaproteobacteria</taxon>
        <taxon>Pasteurellales</taxon>
        <taxon>Pasteurellaceae</taxon>
        <taxon>Seminibacterium</taxon>
    </lineage>
</organism>
<accession>A0ABW3I9K1</accession>
<evidence type="ECO:0000256" key="7">
    <source>
        <dbReference type="SAM" id="Phobius"/>
    </source>
</evidence>
<dbReference type="RefSeq" id="WP_380821193.1">
    <property type="nucleotide sequence ID" value="NZ_JBHTJN010000012.1"/>
</dbReference>
<gene>
    <name evidence="8" type="ORF">ACFQ02_07320</name>
</gene>
<keyword evidence="4 7" id="KW-0812">Transmembrane</keyword>
<keyword evidence="3" id="KW-1003">Cell membrane</keyword>
<comment type="similarity">
    <text evidence="2">Belongs to the DoxX family.</text>
</comment>
<sequence length="164" mass="18605">MSNYSFQPNAKQIATQGVSFLILRLFLAYEFFESGLSKFQGENWFSDIQAIFPFPFNLLPADINWLLAMSAELLCPILLLLGLFTRLSSFTLIIVTVVAWYSVHAGSGYNVCNNGYKMALIYLVMLLPLLSQGAGSISVDFLLQKTHSSKYCLKFINFNFWRTK</sequence>
<evidence type="ECO:0000256" key="6">
    <source>
        <dbReference type="ARBA" id="ARBA00023136"/>
    </source>
</evidence>
<keyword evidence="5 7" id="KW-1133">Transmembrane helix</keyword>
<dbReference type="EMBL" id="JBHTJN010000012">
    <property type="protein sequence ID" value="MFD0966646.1"/>
    <property type="molecule type" value="Genomic_DNA"/>
</dbReference>
<dbReference type="Proteomes" id="UP001596996">
    <property type="component" value="Unassembled WGS sequence"/>
</dbReference>
<keyword evidence="6 7" id="KW-0472">Membrane</keyword>
<dbReference type="PANTHER" id="PTHR33452:SF7">
    <property type="entry name" value="DOXX FAMILY PROTEIN"/>
    <property type="match status" value="1"/>
</dbReference>
<evidence type="ECO:0000313" key="8">
    <source>
        <dbReference type="EMBL" id="MFD0966646.1"/>
    </source>
</evidence>
<feature type="transmembrane region" description="Helical" evidence="7">
    <location>
        <begin position="12"/>
        <end position="32"/>
    </location>
</feature>
<dbReference type="PANTHER" id="PTHR33452">
    <property type="entry name" value="OXIDOREDUCTASE CATD-RELATED"/>
    <property type="match status" value="1"/>
</dbReference>
<keyword evidence="9" id="KW-1185">Reference proteome</keyword>
<evidence type="ECO:0000256" key="3">
    <source>
        <dbReference type="ARBA" id="ARBA00022475"/>
    </source>
</evidence>
<dbReference type="Pfam" id="PF07681">
    <property type="entry name" value="DoxX"/>
    <property type="match status" value="1"/>
</dbReference>
<evidence type="ECO:0000256" key="4">
    <source>
        <dbReference type="ARBA" id="ARBA00022692"/>
    </source>
</evidence>
<feature type="transmembrane region" description="Helical" evidence="7">
    <location>
        <begin position="90"/>
        <end position="107"/>
    </location>
</feature>
<evidence type="ECO:0000256" key="2">
    <source>
        <dbReference type="ARBA" id="ARBA00006679"/>
    </source>
</evidence>
<evidence type="ECO:0000256" key="1">
    <source>
        <dbReference type="ARBA" id="ARBA00004651"/>
    </source>
</evidence>
<feature type="transmembrane region" description="Helical" evidence="7">
    <location>
        <begin position="63"/>
        <end position="83"/>
    </location>
</feature>
<comment type="caution">
    <text evidence="8">The sequence shown here is derived from an EMBL/GenBank/DDBJ whole genome shotgun (WGS) entry which is preliminary data.</text>
</comment>
<evidence type="ECO:0000256" key="5">
    <source>
        <dbReference type="ARBA" id="ARBA00022989"/>
    </source>
</evidence>
<evidence type="ECO:0000313" key="9">
    <source>
        <dbReference type="Proteomes" id="UP001596996"/>
    </source>
</evidence>
<dbReference type="InterPro" id="IPR032808">
    <property type="entry name" value="DoxX"/>
</dbReference>
<protein>
    <submittedName>
        <fullName evidence="8">DoxX family protein</fullName>
    </submittedName>
</protein>
<reference evidence="9" key="1">
    <citation type="journal article" date="2019" name="Int. J. Syst. Evol. Microbiol.">
        <title>The Global Catalogue of Microorganisms (GCM) 10K type strain sequencing project: providing services to taxonomists for standard genome sequencing and annotation.</title>
        <authorList>
            <consortium name="The Broad Institute Genomics Platform"/>
            <consortium name="The Broad Institute Genome Sequencing Center for Infectious Disease"/>
            <person name="Wu L."/>
            <person name="Ma J."/>
        </authorList>
    </citation>
    <scope>NUCLEOTIDE SEQUENCE [LARGE SCALE GENOMIC DNA]</scope>
    <source>
        <strain evidence="9">CCUG 61707</strain>
    </source>
</reference>
<name>A0ABW3I9K1_9PAST</name>
<comment type="subcellular location">
    <subcellularLocation>
        <location evidence="1">Cell membrane</location>
        <topology evidence="1">Multi-pass membrane protein</topology>
    </subcellularLocation>
</comment>
<feature type="transmembrane region" description="Helical" evidence="7">
    <location>
        <begin position="119"/>
        <end position="143"/>
    </location>
</feature>